<dbReference type="EMBL" id="FNJB01000001">
    <property type="protein sequence ID" value="SDN90979.1"/>
    <property type="molecule type" value="Genomic_DNA"/>
</dbReference>
<evidence type="ECO:0000256" key="2">
    <source>
        <dbReference type="ARBA" id="ARBA00008520"/>
    </source>
</evidence>
<feature type="signal peptide" evidence="5">
    <location>
        <begin position="1"/>
        <end position="19"/>
    </location>
</feature>
<comment type="similarity">
    <text evidence="2">Belongs to the bacterial solute-binding protein 1 family.</text>
</comment>
<keyword evidence="4 5" id="KW-0732">Signal</keyword>
<reference evidence="7" key="1">
    <citation type="submission" date="2016-10" db="EMBL/GenBank/DDBJ databases">
        <authorList>
            <person name="Varghese N."/>
            <person name="Submissions S."/>
        </authorList>
    </citation>
    <scope>NUCLEOTIDE SEQUENCE [LARGE SCALE GENOMIC DNA]</scope>
    <source>
        <strain evidence="7">IBRC-M 10655</strain>
    </source>
</reference>
<name>A0A1H0F8Z9_9PSEU</name>
<dbReference type="STRING" id="504798.SAMN05421871_103595"/>
<sequence>MKKHLAVLSALVAASVALAGCGGGSGGDSGAAAQPANPADLKAEISYGVWGENIAGAAQQVVADFNKTYPHVKVNVQVTPYKEYWTKLQTQAGSKTTPDVFWMNGPNFQLYAANKKLAPITGLVDGKKIDPAQYPKALDTLYTYEGVRYGVPKDYDTIAVFYNKKLFAEAGVAEPKSDWTVEQFVQAAKDIRAKLKAKDVFGVTAALVDGGQQTYYDTIAAAGGEVISADGKKSGFDTPEAIRGLQVWADLIAADAMPSLSQDADTPALSRFTSGRAAMFWTGSWDTKLLAESPIAADVAVAPLPRDKRQATVIHGLANVISADTKNQAAAEAFLTYLSSQEAAVTLSKLSGVISAYKGTQESFLKVLPGADLKVFLDGAENYAVPYPVSKNSSAWGKFEVDLLPDAFSGAKPVGEVAKAMADAMNKALEKE</sequence>
<dbReference type="RefSeq" id="WP_091368684.1">
    <property type="nucleotide sequence ID" value="NZ_FNDV01000003.1"/>
</dbReference>
<gene>
    <name evidence="6" type="ORF">SAMN05192558_101275</name>
</gene>
<dbReference type="Proteomes" id="UP000199651">
    <property type="component" value="Unassembled WGS sequence"/>
</dbReference>
<organism evidence="6 7">
    <name type="scientific">Actinokineospora alba</name>
    <dbReference type="NCBI Taxonomy" id="504798"/>
    <lineage>
        <taxon>Bacteria</taxon>
        <taxon>Bacillati</taxon>
        <taxon>Actinomycetota</taxon>
        <taxon>Actinomycetes</taxon>
        <taxon>Pseudonocardiales</taxon>
        <taxon>Pseudonocardiaceae</taxon>
        <taxon>Actinokineospora</taxon>
    </lineage>
</organism>
<evidence type="ECO:0000256" key="5">
    <source>
        <dbReference type="SAM" id="SignalP"/>
    </source>
</evidence>
<protein>
    <submittedName>
        <fullName evidence="6">Carbohydrate ABC transporter substrate-binding protein, CUT1 family</fullName>
    </submittedName>
</protein>
<dbReference type="InterPro" id="IPR050490">
    <property type="entry name" value="Bact_solute-bd_prot1"/>
</dbReference>
<keyword evidence="3" id="KW-0813">Transport</keyword>
<evidence type="ECO:0000313" key="7">
    <source>
        <dbReference type="Proteomes" id="UP000199651"/>
    </source>
</evidence>
<evidence type="ECO:0000313" key="6">
    <source>
        <dbReference type="EMBL" id="SDN90979.1"/>
    </source>
</evidence>
<dbReference type="SUPFAM" id="SSF53850">
    <property type="entry name" value="Periplasmic binding protein-like II"/>
    <property type="match status" value="1"/>
</dbReference>
<dbReference type="PANTHER" id="PTHR43649:SF31">
    <property type="entry name" value="SN-GLYCEROL-3-PHOSPHATE-BINDING PERIPLASMIC PROTEIN UGPB"/>
    <property type="match status" value="1"/>
</dbReference>
<dbReference type="OrthoDB" id="1650177at2"/>
<dbReference type="Pfam" id="PF01547">
    <property type="entry name" value="SBP_bac_1"/>
    <property type="match status" value="1"/>
</dbReference>
<keyword evidence="7" id="KW-1185">Reference proteome</keyword>
<evidence type="ECO:0000256" key="4">
    <source>
        <dbReference type="ARBA" id="ARBA00022729"/>
    </source>
</evidence>
<dbReference type="InterPro" id="IPR006059">
    <property type="entry name" value="SBP"/>
</dbReference>
<accession>A0A1H0F8Z9</accession>
<dbReference type="CDD" id="cd13585">
    <property type="entry name" value="PBP2_TMBP_like"/>
    <property type="match status" value="1"/>
</dbReference>
<evidence type="ECO:0000256" key="3">
    <source>
        <dbReference type="ARBA" id="ARBA00022448"/>
    </source>
</evidence>
<proteinExistence type="inferred from homology"/>
<dbReference type="PANTHER" id="PTHR43649">
    <property type="entry name" value="ARABINOSE-BINDING PROTEIN-RELATED"/>
    <property type="match status" value="1"/>
</dbReference>
<evidence type="ECO:0000256" key="1">
    <source>
        <dbReference type="ARBA" id="ARBA00004196"/>
    </source>
</evidence>
<dbReference type="GO" id="GO:0030313">
    <property type="term" value="C:cell envelope"/>
    <property type="evidence" value="ECO:0007669"/>
    <property type="project" value="UniProtKB-SubCell"/>
</dbReference>
<dbReference type="AlphaFoldDB" id="A0A1H0F8Z9"/>
<comment type="subcellular location">
    <subcellularLocation>
        <location evidence="1">Cell envelope</location>
    </subcellularLocation>
</comment>
<dbReference type="Gene3D" id="3.40.190.10">
    <property type="entry name" value="Periplasmic binding protein-like II"/>
    <property type="match status" value="1"/>
</dbReference>
<feature type="chain" id="PRO_5038740690" evidence="5">
    <location>
        <begin position="20"/>
        <end position="432"/>
    </location>
</feature>
<dbReference type="PROSITE" id="PS51257">
    <property type="entry name" value="PROKAR_LIPOPROTEIN"/>
    <property type="match status" value="1"/>
</dbReference>